<protein>
    <submittedName>
        <fullName evidence="2">Uncharacterized protein</fullName>
    </submittedName>
</protein>
<dbReference type="Proteomes" id="UP000095094">
    <property type="component" value="Unassembled WGS sequence"/>
</dbReference>
<accession>A0A1E5H4H5</accession>
<dbReference type="OrthoDB" id="2181145at2"/>
<keyword evidence="1" id="KW-0812">Transmembrane</keyword>
<reference evidence="3" key="1">
    <citation type="submission" date="2016-09" db="EMBL/GenBank/DDBJ databases">
        <authorList>
            <person name="Gulvik C.A."/>
        </authorList>
    </citation>
    <scope>NUCLEOTIDE SEQUENCE [LARGE SCALE GENOMIC DNA]</scope>
    <source>
        <strain evidence="3">LMG 8895</strain>
    </source>
</reference>
<evidence type="ECO:0000256" key="1">
    <source>
        <dbReference type="SAM" id="Phobius"/>
    </source>
</evidence>
<evidence type="ECO:0000313" key="2">
    <source>
        <dbReference type="EMBL" id="OEG19897.1"/>
    </source>
</evidence>
<organism evidence="2 3">
    <name type="scientific">Enterococcus termitis</name>
    <dbReference type="NCBI Taxonomy" id="332950"/>
    <lineage>
        <taxon>Bacteria</taxon>
        <taxon>Bacillati</taxon>
        <taxon>Bacillota</taxon>
        <taxon>Bacilli</taxon>
        <taxon>Lactobacillales</taxon>
        <taxon>Enterococcaceae</taxon>
        <taxon>Enterococcus</taxon>
    </lineage>
</organism>
<dbReference type="RefSeq" id="WP_069662164.1">
    <property type="nucleotide sequence ID" value="NZ_JBHUJJ010000001.1"/>
</dbReference>
<dbReference type="AlphaFoldDB" id="A0A1E5H4H5"/>
<sequence>MKKVIVIIGLFILFFPSNYYAKDVDLSFIESSFDFSNDLSSRYAKKKVLNGKTTVIKKRKDKIYLTFPFKKQPYQYFASFVLNGPANVYTGFIETIYYRDKVKIKDIYYEKNPVKTNKTGIFTTDLCFTSEENVVYHYKNVPYMVSSDRPTAFFSEINFDEEHARITGKMKMFASKNTYQVELFYTDNEEYHYQEAIVAKNGTFTIDLNRNGQLGKMYLRGSDGLGNYANAYDIQKQGQVTYQIAPETLKEIENSHKTMKSKPKFKQLVLVIIRRTLGTIAVILILLRLRVILKRRRRKKLRKKQFHR</sequence>
<keyword evidence="1" id="KW-1133">Transmembrane helix</keyword>
<keyword evidence="1" id="KW-0472">Membrane</keyword>
<name>A0A1E5H4H5_9ENTE</name>
<feature type="transmembrane region" description="Helical" evidence="1">
    <location>
        <begin position="268"/>
        <end position="293"/>
    </location>
</feature>
<dbReference type="EMBL" id="MIJY01000002">
    <property type="protein sequence ID" value="OEG19897.1"/>
    <property type="molecule type" value="Genomic_DNA"/>
</dbReference>
<gene>
    <name evidence="2" type="ORF">BCR25_13975</name>
</gene>
<proteinExistence type="predicted"/>
<evidence type="ECO:0000313" key="3">
    <source>
        <dbReference type="Proteomes" id="UP000095094"/>
    </source>
</evidence>
<comment type="caution">
    <text evidence="2">The sequence shown here is derived from an EMBL/GenBank/DDBJ whole genome shotgun (WGS) entry which is preliminary data.</text>
</comment>
<keyword evidence="3" id="KW-1185">Reference proteome</keyword>